<accession>A0A552M0X1</accession>
<dbReference type="AlphaFoldDB" id="A0A552M0X1"/>
<reference evidence="1 2" key="1">
    <citation type="submission" date="2019-01" db="EMBL/GenBank/DDBJ databases">
        <title>Coherence of Microcystis species and biogeography revealed through population genomics.</title>
        <authorList>
            <person name="Perez-Carrascal O.M."/>
            <person name="Terrat Y."/>
            <person name="Giani A."/>
            <person name="Fortin N."/>
            <person name="Tromas N."/>
            <person name="Shapiro B.J."/>
        </authorList>
    </citation>
    <scope>NUCLEOTIDE SEQUENCE [LARGE SCALE GENOMIC DNA]</scope>
    <source>
        <strain evidence="1">Mw_MB_S_20031200_S109D</strain>
    </source>
</reference>
<organism evidence="1 2">
    <name type="scientific">Microcystis wesenbergii Mw_MB_S_20031200_S109D</name>
    <dbReference type="NCBI Taxonomy" id="2486241"/>
    <lineage>
        <taxon>Bacteria</taxon>
        <taxon>Bacillati</taxon>
        <taxon>Cyanobacteriota</taxon>
        <taxon>Cyanophyceae</taxon>
        <taxon>Oscillatoriophycideae</taxon>
        <taxon>Chroococcales</taxon>
        <taxon>Microcystaceae</taxon>
        <taxon>Microcystis</taxon>
    </lineage>
</organism>
<dbReference type="PROSITE" id="PS51257">
    <property type="entry name" value="PROKAR_LIPOPROTEIN"/>
    <property type="match status" value="1"/>
</dbReference>
<dbReference type="EMBL" id="SFAP01000089">
    <property type="protein sequence ID" value="TRV26115.1"/>
    <property type="molecule type" value="Genomic_DNA"/>
</dbReference>
<dbReference type="Proteomes" id="UP000318616">
    <property type="component" value="Unassembled WGS sequence"/>
</dbReference>
<gene>
    <name evidence="1" type="ORF">EWV88_06865</name>
</gene>
<comment type="caution">
    <text evidence="1">The sequence shown here is derived from an EMBL/GenBank/DDBJ whole genome shotgun (WGS) entry which is preliminary data.</text>
</comment>
<protein>
    <submittedName>
        <fullName evidence="1">DUF2846 domain-containing protein</fullName>
    </submittedName>
</protein>
<proteinExistence type="predicted"/>
<sequence length="166" mass="17694">MRTTLFVLVATSILAGCASTPRGNAIADNSNTLRENEGVVVICRPSALVASAIAPDVLLNNALAADVSNGSLVEIVQPAGKVNVIFRHSTFNDPAYKGRNSFGIDTTVNSGQKRYLVMAPNLNSFVVLPIAGWIASGMSLTWQVAEADESVVRQQCGSYKPLRVRF</sequence>
<evidence type="ECO:0000313" key="2">
    <source>
        <dbReference type="Proteomes" id="UP000318616"/>
    </source>
</evidence>
<name>A0A552M0X1_9CHRO</name>
<evidence type="ECO:0000313" key="1">
    <source>
        <dbReference type="EMBL" id="TRV26115.1"/>
    </source>
</evidence>